<dbReference type="SUPFAM" id="SSF57959">
    <property type="entry name" value="Leucine zipper domain"/>
    <property type="match status" value="1"/>
</dbReference>
<feature type="compositionally biased region" description="Basic and acidic residues" evidence="4">
    <location>
        <begin position="41"/>
        <end position="52"/>
    </location>
</feature>
<comment type="subcellular location">
    <subcellularLocation>
        <location evidence="2">Cytoplasm</location>
    </subcellularLocation>
    <subcellularLocation>
        <location evidence="1">Nucleus</location>
    </subcellularLocation>
</comment>
<proteinExistence type="predicted"/>
<sequence length="426" mass="47430">MSLTSDTLQFNLNDTALDLLNAAIASHHQIGTENNSLLIDKTNKPEDKEITPKQKTSPGTHTKRELDKDEQTTITAPKRAGRKPLEKSAAAEASLDPKQKRKAQNRAAQRAFRDRKEKHVAELQARIAELEALNSKKDEDLVKENEKLKEQLKKLQEENYALKGAQFTFEFPVADHQHPVYHHPSDAQYQTTTSSSSISSSNSYSGEDGTCSSTEHSPLSNPNTHDDDSPTTADAQLFASTPLQFGPIVDNTPDFLAMSVTHGFGNDLTGSHNFSVTNSDLVFPTGDLFHGKDDPFTNYQAPSTNNLNDDFLFANENLSNLFGPTDDIFSGNQFALNTQFGLPETPAIRRNKISAEKKKCLIDKLKKGQQEGKYVYQVHQEIRQQCPDFDLDSLCDELKMKAQCSLSTHLVTDREVEAFVKCLDKA</sequence>
<protein>
    <submittedName>
        <fullName evidence="6">AP-1-like transcription factor</fullName>
    </submittedName>
</protein>
<feature type="compositionally biased region" description="Basic and acidic residues" evidence="4">
    <location>
        <begin position="62"/>
        <end position="71"/>
    </location>
</feature>
<evidence type="ECO:0000256" key="3">
    <source>
        <dbReference type="ARBA" id="ARBA00023242"/>
    </source>
</evidence>
<dbReference type="GO" id="GO:0001228">
    <property type="term" value="F:DNA-binding transcription activator activity, RNA polymerase II-specific"/>
    <property type="evidence" value="ECO:0007669"/>
    <property type="project" value="TreeGrafter"/>
</dbReference>
<evidence type="ECO:0000259" key="5">
    <source>
        <dbReference type="PROSITE" id="PS00036"/>
    </source>
</evidence>
<keyword evidence="7" id="KW-1185">Reference proteome</keyword>
<dbReference type="Gene3D" id="1.20.5.170">
    <property type="match status" value="1"/>
</dbReference>
<dbReference type="Pfam" id="PF00170">
    <property type="entry name" value="bZIP_1"/>
    <property type="match status" value="1"/>
</dbReference>
<feature type="region of interest" description="Disordered" evidence="4">
    <location>
        <begin position="36"/>
        <end position="117"/>
    </location>
</feature>
<dbReference type="CDD" id="cd14688">
    <property type="entry name" value="bZIP_YAP"/>
    <property type="match status" value="1"/>
</dbReference>
<dbReference type="OrthoDB" id="2593073at2759"/>
<dbReference type="PANTHER" id="PTHR40621:SF6">
    <property type="entry name" value="AP-1-LIKE TRANSCRIPTION FACTOR YAP1-RELATED"/>
    <property type="match status" value="1"/>
</dbReference>
<dbReference type="Proteomes" id="UP000093000">
    <property type="component" value="Unassembled WGS sequence"/>
</dbReference>
<reference evidence="6 7" key="1">
    <citation type="submission" date="2016-03" db="EMBL/GenBank/DDBJ databases">
        <title>Choanephora cucurbitarum.</title>
        <authorList>
            <person name="Min B."/>
            <person name="Park H."/>
            <person name="Park J.-H."/>
            <person name="Shin H.-D."/>
            <person name="Choi I.-G."/>
        </authorList>
    </citation>
    <scope>NUCLEOTIDE SEQUENCE [LARGE SCALE GENOMIC DNA]</scope>
    <source>
        <strain evidence="6 7">KUS-F28377</strain>
    </source>
</reference>
<dbReference type="GO" id="GO:0090575">
    <property type="term" value="C:RNA polymerase II transcription regulator complex"/>
    <property type="evidence" value="ECO:0007669"/>
    <property type="project" value="TreeGrafter"/>
</dbReference>
<evidence type="ECO:0000256" key="1">
    <source>
        <dbReference type="ARBA" id="ARBA00004123"/>
    </source>
</evidence>
<gene>
    <name evidence="6" type="primary">pap1</name>
    <name evidence="6" type="ORF">A0J61_00840</name>
</gene>
<dbReference type="AlphaFoldDB" id="A0A1C7NQ97"/>
<evidence type="ECO:0000256" key="2">
    <source>
        <dbReference type="ARBA" id="ARBA00004496"/>
    </source>
</evidence>
<organism evidence="6 7">
    <name type="scientific">Choanephora cucurbitarum</name>
    <dbReference type="NCBI Taxonomy" id="101091"/>
    <lineage>
        <taxon>Eukaryota</taxon>
        <taxon>Fungi</taxon>
        <taxon>Fungi incertae sedis</taxon>
        <taxon>Mucoromycota</taxon>
        <taxon>Mucoromycotina</taxon>
        <taxon>Mucoromycetes</taxon>
        <taxon>Mucorales</taxon>
        <taxon>Mucorineae</taxon>
        <taxon>Choanephoraceae</taxon>
        <taxon>Choanephoroideae</taxon>
        <taxon>Choanephora</taxon>
    </lineage>
</organism>
<name>A0A1C7NQ97_9FUNG</name>
<feature type="region of interest" description="Disordered" evidence="4">
    <location>
        <begin position="178"/>
        <end position="233"/>
    </location>
</feature>
<comment type="caution">
    <text evidence="6">The sequence shown here is derived from an EMBL/GenBank/DDBJ whole genome shotgun (WGS) entry which is preliminary data.</text>
</comment>
<dbReference type="PANTHER" id="PTHR40621">
    <property type="entry name" value="TRANSCRIPTION FACTOR KAPC-RELATED"/>
    <property type="match status" value="1"/>
</dbReference>
<accession>A0A1C7NQ97</accession>
<dbReference type="EMBL" id="LUGH01000022">
    <property type="protein sequence ID" value="OBZ91089.1"/>
    <property type="molecule type" value="Genomic_DNA"/>
</dbReference>
<dbReference type="GO" id="GO:0005737">
    <property type="term" value="C:cytoplasm"/>
    <property type="evidence" value="ECO:0007669"/>
    <property type="project" value="UniProtKB-SubCell"/>
</dbReference>
<keyword evidence="3" id="KW-0539">Nucleus</keyword>
<dbReference type="InterPro" id="IPR023167">
    <property type="entry name" value="Yap1_redox_dom_sf"/>
</dbReference>
<dbReference type="SUPFAM" id="SSF111430">
    <property type="entry name" value="YAP1 redox domain"/>
    <property type="match status" value="1"/>
</dbReference>
<feature type="compositionally biased region" description="Low complexity" evidence="4">
    <location>
        <begin position="191"/>
        <end position="205"/>
    </location>
</feature>
<dbReference type="SMART" id="SM00338">
    <property type="entry name" value="BRLZ"/>
    <property type="match status" value="1"/>
</dbReference>
<dbReference type="InParanoid" id="A0A1C7NQ97"/>
<dbReference type="InterPro" id="IPR046347">
    <property type="entry name" value="bZIP_sf"/>
</dbReference>
<evidence type="ECO:0000313" key="6">
    <source>
        <dbReference type="EMBL" id="OBZ91089.1"/>
    </source>
</evidence>
<dbReference type="InterPro" id="IPR050936">
    <property type="entry name" value="AP-1-like"/>
</dbReference>
<feature type="domain" description="BZIP" evidence="5">
    <location>
        <begin position="100"/>
        <end position="115"/>
    </location>
</feature>
<dbReference type="Gene3D" id="1.10.238.100">
    <property type="entry name" value="YAP1 redox domain. Chain B"/>
    <property type="match status" value="1"/>
</dbReference>
<dbReference type="STRING" id="101091.A0A1C7NQ97"/>
<dbReference type="GO" id="GO:0000976">
    <property type="term" value="F:transcription cis-regulatory region binding"/>
    <property type="evidence" value="ECO:0007669"/>
    <property type="project" value="InterPro"/>
</dbReference>
<evidence type="ECO:0000313" key="7">
    <source>
        <dbReference type="Proteomes" id="UP000093000"/>
    </source>
</evidence>
<evidence type="ECO:0000256" key="4">
    <source>
        <dbReference type="SAM" id="MobiDB-lite"/>
    </source>
</evidence>
<dbReference type="InterPro" id="IPR004827">
    <property type="entry name" value="bZIP"/>
</dbReference>
<feature type="compositionally biased region" description="Polar residues" evidence="4">
    <location>
        <begin position="210"/>
        <end position="223"/>
    </location>
</feature>
<dbReference type="PROSITE" id="PS00036">
    <property type="entry name" value="BZIP_BASIC"/>
    <property type="match status" value="1"/>
</dbReference>